<reference evidence="5 6" key="1">
    <citation type="submission" date="2023-04" db="EMBL/GenBank/DDBJ databases">
        <title>Genome of Basidiobolus ranarum AG-B5.</title>
        <authorList>
            <person name="Stajich J.E."/>
            <person name="Carter-House D."/>
            <person name="Gryganskyi A."/>
        </authorList>
    </citation>
    <scope>NUCLEOTIDE SEQUENCE [LARGE SCALE GENOMIC DNA]</scope>
    <source>
        <strain evidence="5 6">AG-B5</strain>
    </source>
</reference>
<evidence type="ECO:0000256" key="4">
    <source>
        <dbReference type="ARBA" id="ARBA00023002"/>
    </source>
</evidence>
<dbReference type="PANTHER" id="PTHR15104">
    <property type="entry name" value="DIHYDROPTERIDINE REDUCTASE"/>
    <property type="match status" value="1"/>
</dbReference>
<keyword evidence="4" id="KW-0560">Oxidoreductase</keyword>
<comment type="similarity">
    <text evidence="1">Belongs to the short-chain dehydrogenases/reductases (SDR) family.</text>
</comment>
<organism evidence="5 6">
    <name type="scientific">Basidiobolus ranarum</name>
    <dbReference type="NCBI Taxonomy" id="34480"/>
    <lineage>
        <taxon>Eukaryota</taxon>
        <taxon>Fungi</taxon>
        <taxon>Fungi incertae sedis</taxon>
        <taxon>Zoopagomycota</taxon>
        <taxon>Entomophthoromycotina</taxon>
        <taxon>Basidiobolomycetes</taxon>
        <taxon>Basidiobolales</taxon>
        <taxon>Basidiobolaceae</taxon>
        <taxon>Basidiobolus</taxon>
    </lineage>
</organism>
<dbReference type="PRINTS" id="PR00081">
    <property type="entry name" value="GDHRDH"/>
</dbReference>
<keyword evidence="3" id="KW-0521">NADP</keyword>
<sequence>MSAASNVIVYGGAGALGSSVVKFFQKKNWSVISIDLLPSDSADKSVTLSPNESFEEQGYKALSEVEKQLAGNKADAVLCVAGGWAGGNIASKDIFTNSELMWKQSVQTSLIAAHIASQHLKEGGFVSLTGAYPAQKGTPGMIGYGLAKAAVHQLVQSLSEKSSGLPKNSKVNAILPITLDTPMNRKFMGEGADLSTWTPMDAVAEQLFEWATKPDSVENGKLVEIITTDSKTVFH</sequence>
<keyword evidence="6" id="KW-1185">Reference proteome</keyword>
<accession>A0ABR2W857</accession>
<dbReference type="EMBL" id="JASJQH010006953">
    <property type="protein sequence ID" value="KAK9722288.1"/>
    <property type="molecule type" value="Genomic_DNA"/>
</dbReference>
<evidence type="ECO:0000256" key="2">
    <source>
        <dbReference type="ARBA" id="ARBA00011738"/>
    </source>
</evidence>
<dbReference type="InterPro" id="IPR002347">
    <property type="entry name" value="SDR_fam"/>
</dbReference>
<evidence type="ECO:0000256" key="3">
    <source>
        <dbReference type="ARBA" id="ARBA00022857"/>
    </source>
</evidence>
<dbReference type="Gene3D" id="3.40.50.720">
    <property type="entry name" value="NAD(P)-binding Rossmann-like Domain"/>
    <property type="match status" value="1"/>
</dbReference>
<dbReference type="CDD" id="cd05334">
    <property type="entry name" value="DHPR_SDR_c_like"/>
    <property type="match status" value="1"/>
</dbReference>
<dbReference type="Pfam" id="PF13561">
    <property type="entry name" value="adh_short_C2"/>
    <property type="match status" value="1"/>
</dbReference>
<comment type="subunit">
    <text evidence="2">Homodimer.</text>
</comment>
<evidence type="ECO:0000313" key="5">
    <source>
        <dbReference type="EMBL" id="KAK9722288.1"/>
    </source>
</evidence>
<dbReference type="PANTHER" id="PTHR15104:SF0">
    <property type="entry name" value="DIHYDROPTERIDINE REDUCTASE"/>
    <property type="match status" value="1"/>
</dbReference>
<evidence type="ECO:0000256" key="1">
    <source>
        <dbReference type="ARBA" id="ARBA00006484"/>
    </source>
</evidence>
<dbReference type="SUPFAM" id="SSF51735">
    <property type="entry name" value="NAD(P)-binding Rossmann-fold domains"/>
    <property type="match status" value="1"/>
</dbReference>
<name>A0ABR2W857_9FUNG</name>
<dbReference type="Proteomes" id="UP001479436">
    <property type="component" value="Unassembled WGS sequence"/>
</dbReference>
<protein>
    <recommendedName>
        <fullName evidence="7">Dihydropteridine reductase</fullName>
    </recommendedName>
</protein>
<evidence type="ECO:0008006" key="7">
    <source>
        <dbReference type="Google" id="ProtNLM"/>
    </source>
</evidence>
<proteinExistence type="inferred from homology"/>
<gene>
    <name evidence="5" type="ORF">K7432_002772</name>
</gene>
<comment type="caution">
    <text evidence="5">The sequence shown here is derived from an EMBL/GenBank/DDBJ whole genome shotgun (WGS) entry which is preliminary data.</text>
</comment>
<evidence type="ECO:0000313" key="6">
    <source>
        <dbReference type="Proteomes" id="UP001479436"/>
    </source>
</evidence>
<dbReference type="InterPro" id="IPR036291">
    <property type="entry name" value="NAD(P)-bd_dom_sf"/>
</dbReference>